<dbReference type="CDD" id="cd13242">
    <property type="entry name" value="PH_puratrophin-1"/>
    <property type="match status" value="1"/>
</dbReference>
<feature type="domain" description="DH" evidence="5">
    <location>
        <begin position="1"/>
        <end position="89"/>
    </location>
</feature>
<dbReference type="InterPro" id="IPR011993">
    <property type="entry name" value="PH-like_dom_sf"/>
</dbReference>
<reference evidence="6 7" key="1">
    <citation type="journal article" date="2020" name="Nature">
        <title>Six reference-quality genomes reveal evolution of bat adaptations.</title>
        <authorList>
            <person name="Jebb D."/>
            <person name="Huang Z."/>
            <person name="Pippel M."/>
            <person name="Hughes G.M."/>
            <person name="Lavrichenko K."/>
            <person name="Devanna P."/>
            <person name="Winkler S."/>
            <person name="Jermiin L.S."/>
            <person name="Skirmuntt E.C."/>
            <person name="Katzourakis A."/>
            <person name="Burkitt-Gray L."/>
            <person name="Ray D.A."/>
            <person name="Sullivan K.A.M."/>
            <person name="Roscito J.G."/>
            <person name="Kirilenko B.M."/>
            <person name="Davalos L.M."/>
            <person name="Corthals A.P."/>
            <person name="Power M.L."/>
            <person name="Jones G."/>
            <person name="Ransome R.D."/>
            <person name="Dechmann D.K.N."/>
            <person name="Locatelli A.G."/>
            <person name="Puechmaille S.J."/>
            <person name="Fedrigo O."/>
            <person name="Jarvis E.D."/>
            <person name="Hiller M."/>
            <person name="Vernes S.C."/>
            <person name="Myers E.W."/>
            <person name="Teeling E.C."/>
        </authorList>
    </citation>
    <scope>NUCLEOTIDE SEQUENCE [LARGE SCALE GENOMIC DNA]</scope>
    <source>
        <strain evidence="6">Bat1K_MPI-CBG_1</strain>
    </source>
</reference>
<name>A0A833YNP1_9CHIR</name>
<dbReference type="InterPro" id="IPR055251">
    <property type="entry name" value="SOS1_NGEF_PH"/>
</dbReference>
<keyword evidence="2" id="KW-0344">Guanine-nucleotide releasing factor</keyword>
<dbReference type="PANTHER" id="PTHR45845">
    <property type="entry name" value="RHO GUANINE NUCLEOTIDE EXCHANGE FACTOR-RELATED"/>
    <property type="match status" value="1"/>
</dbReference>
<dbReference type="InterPro" id="IPR052231">
    <property type="entry name" value="Rho_GEF_signaling-related"/>
</dbReference>
<protein>
    <submittedName>
        <fullName evidence="6">Pleckstrin homology and RhoGEF domain containing G4</fullName>
    </submittedName>
</protein>
<evidence type="ECO:0000256" key="3">
    <source>
        <dbReference type="SAM" id="MobiDB-lite"/>
    </source>
</evidence>
<proteinExistence type="predicted"/>
<sequence>MYALYSKNKPRSDALMTSYGHSFFKDKQRVLGDHLDLASYLLKPIQRMSKYALLLQELARACGGPLRELSALKAAQSLVHFQLRHGNDLLAMDAIRGCDVNLKEQGQLVRQDEFTVRTGRHKSLRRVFLFEELLLFSKPRRGPTGIDTFAYKRSFKMADLGLTECCGDSNLRFEIWFRRRKARDTFVLQAASLATKQAWTADISHLLWKQAVHNKEVRMAEMVSMGVGNKAFRDIAPNEEAINDRTINYVLKCREVRSRASIAVAPLDYDNPYLGTSRSLPADPASCSVLGSLNLHLYRDPALQGLRWSLYSTSFPEEPALEAELELGSQPSLTPEDSEVSSQCPSASGSSGSDSSCVSGQTLGKVLEDLSYV</sequence>
<dbReference type="InterPro" id="IPR035899">
    <property type="entry name" value="DBL_dom_sf"/>
</dbReference>
<evidence type="ECO:0000259" key="5">
    <source>
        <dbReference type="PROSITE" id="PS50010"/>
    </source>
</evidence>
<dbReference type="Pfam" id="PF22697">
    <property type="entry name" value="SOS1_NGEF_PH"/>
    <property type="match status" value="1"/>
</dbReference>
<evidence type="ECO:0000313" key="7">
    <source>
        <dbReference type="Proteomes" id="UP000664940"/>
    </source>
</evidence>
<dbReference type="Proteomes" id="UP000664940">
    <property type="component" value="Unassembled WGS sequence"/>
</dbReference>
<evidence type="ECO:0000313" key="6">
    <source>
        <dbReference type="EMBL" id="KAF6079014.1"/>
    </source>
</evidence>
<dbReference type="FunFam" id="2.30.29.30:FF:000078">
    <property type="entry name" value="Guanine nucleotide exchange factor DBS"/>
    <property type="match status" value="1"/>
</dbReference>
<dbReference type="SMART" id="SM00233">
    <property type="entry name" value="PH"/>
    <property type="match status" value="1"/>
</dbReference>
<dbReference type="PROSITE" id="PS50010">
    <property type="entry name" value="DH_2"/>
    <property type="match status" value="1"/>
</dbReference>
<dbReference type="PROSITE" id="PS50003">
    <property type="entry name" value="PH_DOMAIN"/>
    <property type="match status" value="1"/>
</dbReference>
<evidence type="ECO:0000256" key="2">
    <source>
        <dbReference type="ARBA" id="ARBA00022658"/>
    </source>
</evidence>
<dbReference type="InterPro" id="IPR001849">
    <property type="entry name" value="PH_domain"/>
</dbReference>
<dbReference type="GO" id="GO:0005085">
    <property type="term" value="F:guanyl-nucleotide exchange factor activity"/>
    <property type="evidence" value="ECO:0007669"/>
    <property type="project" value="UniProtKB-KW"/>
</dbReference>
<keyword evidence="1" id="KW-0597">Phosphoprotein</keyword>
<evidence type="ECO:0000256" key="1">
    <source>
        <dbReference type="ARBA" id="ARBA00022553"/>
    </source>
</evidence>
<accession>A0A833YNP1</accession>
<dbReference type="Gene3D" id="2.30.29.30">
    <property type="entry name" value="Pleckstrin-homology domain (PH domain)/Phosphotyrosine-binding domain (PTB)"/>
    <property type="match status" value="1"/>
</dbReference>
<dbReference type="PANTHER" id="PTHR45845:SF4">
    <property type="entry name" value="PLECKSTRIN HOMOLOGY DOMAIN CONTAINING, FAMILY G (WITH RHOGEF DOMAIN) MEMBER 4"/>
    <property type="match status" value="1"/>
</dbReference>
<dbReference type="InterPro" id="IPR000219">
    <property type="entry name" value="DH_dom"/>
</dbReference>
<dbReference type="AlphaFoldDB" id="A0A833YNP1"/>
<dbReference type="SUPFAM" id="SSF50729">
    <property type="entry name" value="PH domain-like"/>
    <property type="match status" value="1"/>
</dbReference>
<dbReference type="Pfam" id="PF00621">
    <property type="entry name" value="RhoGEF"/>
    <property type="match status" value="1"/>
</dbReference>
<feature type="compositionally biased region" description="Low complexity" evidence="3">
    <location>
        <begin position="340"/>
        <end position="360"/>
    </location>
</feature>
<feature type="region of interest" description="Disordered" evidence="3">
    <location>
        <begin position="327"/>
        <end position="360"/>
    </location>
</feature>
<dbReference type="SUPFAM" id="SSF48065">
    <property type="entry name" value="DBL homology domain (DH-domain)"/>
    <property type="match status" value="1"/>
</dbReference>
<dbReference type="Gene3D" id="1.20.900.10">
    <property type="entry name" value="Dbl homology (DH) domain"/>
    <property type="match status" value="1"/>
</dbReference>
<gene>
    <name evidence="6" type="ORF">HJG60_015135</name>
</gene>
<feature type="domain" description="PH" evidence="4">
    <location>
        <begin position="101"/>
        <end position="208"/>
    </location>
</feature>
<organism evidence="6 7">
    <name type="scientific">Phyllostomus discolor</name>
    <name type="common">pale spear-nosed bat</name>
    <dbReference type="NCBI Taxonomy" id="89673"/>
    <lineage>
        <taxon>Eukaryota</taxon>
        <taxon>Metazoa</taxon>
        <taxon>Chordata</taxon>
        <taxon>Craniata</taxon>
        <taxon>Vertebrata</taxon>
        <taxon>Euteleostomi</taxon>
        <taxon>Mammalia</taxon>
        <taxon>Eutheria</taxon>
        <taxon>Laurasiatheria</taxon>
        <taxon>Chiroptera</taxon>
        <taxon>Yangochiroptera</taxon>
        <taxon>Phyllostomidae</taxon>
        <taxon>Phyllostominae</taxon>
        <taxon>Phyllostomus</taxon>
    </lineage>
</organism>
<comment type="caution">
    <text evidence="6">The sequence shown here is derived from an EMBL/GenBank/DDBJ whole genome shotgun (WGS) entry which is preliminary data.</text>
</comment>
<dbReference type="EMBL" id="JABVXQ010000014">
    <property type="protein sequence ID" value="KAF6079014.1"/>
    <property type="molecule type" value="Genomic_DNA"/>
</dbReference>
<evidence type="ECO:0000259" key="4">
    <source>
        <dbReference type="PROSITE" id="PS50003"/>
    </source>
</evidence>